<evidence type="ECO:0000313" key="2">
    <source>
        <dbReference type="EMBL" id="PGH28051.1"/>
    </source>
</evidence>
<name>A0A2B7Z3W5_POLH7</name>
<comment type="caution">
    <text evidence="2">The sequence shown here is derived from an EMBL/GenBank/DDBJ whole genome shotgun (WGS) entry which is preliminary data.</text>
</comment>
<gene>
    <name evidence="2" type="ORF">AJ80_00306</name>
</gene>
<accession>A0A2B7Z3W5</accession>
<reference evidence="2 3" key="1">
    <citation type="submission" date="2017-10" db="EMBL/GenBank/DDBJ databases">
        <title>Comparative genomics in systemic dimorphic fungi from Ajellomycetaceae.</title>
        <authorList>
            <person name="Munoz J.F."/>
            <person name="Mcewen J.G."/>
            <person name="Clay O.K."/>
            <person name="Cuomo C.A."/>
        </authorList>
    </citation>
    <scope>NUCLEOTIDE SEQUENCE [LARGE SCALE GENOMIC DNA]</scope>
    <source>
        <strain evidence="2 3">UAMH7299</strain>
    </source>
</reference>
<dbReference type="AlphaFoldDB" id="A0A2B7Z3W5"/>
<proteinExistence type="predicted"/>
<evidence type="ECO:0000256" key="1">
    <source>
        <dbReference type="SAM" id="MobiDB-lite"/>
    </source>
</evidence>
<feature type="region of interest" description="Disordered" evidence="1">
    <location>
        <begin position="1"/>
        <end position="32"/>
    </location>
</feature>
<dbReference type="OrthoDB" id="5422905at2759"/>
<protein>
    <submittedName>
        <fullName evidence="2">Uncharacterized protein</fullName>
    </submittedName>
</protein>
<dbReference type="EMBL" id="PDNA01000002">
    <property type="protein sequence ID" value="PGH28051.1"/>
    <property type="molecule type" value="Genomic_DNA"/>
</dbReference>
<organism evidence="2 3">
    <name type="scientific">Polytolypa hystricis (strain UAMH7299)</name>
    <dbReference type="NCBI Taxonomy" id="1447883"/>
    <lineage>
        <taxon>Eukaryota</taxon>
        <taxon>Fungi</taxon>
        <taxon>Dikarya</taxon>
        <taxon>Ascomycota</taxon>
        <taxon>Pezizomycotina</taxon>
        <taxon>Eurotiomycetes</taxon>
        <taxon>Eurotiomycetidae</taxon>
        <taxon>Onygenales</taxon>
        <taxon>Onygenales incertae sedis</taxon>
        <taxon>Polytolypa</taxon>
    </lineage>
</organism>
<keyword evidence="3" id="KW-1185">Reference proteome</keyword>
<dbReference type="Proteomes" id="UP000224634">
    <property type="component" value="Unassembled WGS sequence"/>
</dbReference>
<sequence>MNTQSLIDTPSQSIISQEPSPPPPSAPDIAISSPLDTGPDASYFHTHYVSRINAAISSGHHFIIGPIPSGVDADALTYLLAYPIPASRISIFVTIAEERLWGDKFRSLGVRVVIEGALPRERDAAMTRESTHDILRWRRVVEVRALYGQRWREGVVTGTELNWRRRRGFGVGDVVREEEVDIFRLEDEQRAVAEAEAGKVRREETRTKRGRGRRYLTC</sequence>
<evidence type="ECO:0000313" key="3">
    <source>
        <dbReference type="Proteomes" id="UP000224634"/>
    </source>
</evidence>